<feature type="signal peptide" evidence="2">
    <location>
        <begin position="1"/>
        <end position="23"/>
    </location>
</feature>
<feature type="chain" id="PRO_5045216505" description="Lipoprotein" evidence="2">
    <location>
        <begin position="24"/>
        <end position="271"/>
    </location>
</feature>
<feature type="compositionally biased region" description="Low complexity" evidence="1">
    <location>
        <begin position="25"/>
        <end position="43"/>
    </location>
</feature>
<keyword evidence="2" id="KW-0732">Signal</keyword>
<evidence type="ECO:0008006" key="5">
    <source>
        <dbReference type="Google" id="ProtNLM"/>
    </source>
</evidence>
<comment type="caution">
    <text evidence="3">The sequence shown here is derived from an EMBL/GenBank/DDBJ whole genome shotgun (WGS) entry which is preliminary data.</text>
</comment>
<dbReference type="RefSeq" id="WP_051421467.1">
    <property type="nucleotide sequence ID" value="NZ_JAVDRC010000001.1"/>
</dbReference>
<keyword evidence="4" id="KW-1185">Reference proteome</keyword>
<name>A0ABV0GVA4_PAENI</name>
<feature type="region of interest" description="Disordered" evidence="1">
    <location>
        <begin position="25"/>
        <end position="80"/>
    </location>
</feature>
<evidence type="ECO:0000256" key="2">
    <source>
        <dbReference type="SAM" id="SignalP"/>
    </source>
</evidence>
<protein>
    <recommendedName>
        <fullName evidence="5">Lipoprotein</fullName>
    </recommendedName>
</protein>
<accession>A0ABV0GVA4</accession>
<evidence type="ECO:0000313" key="3">
    <source>
        <dbReference type="EMBL" id="MEO3942515.1"/>
    </source>
</evidence>
<sequence>MRRLFLMAVPMALVLAACTVPSAGPTAGTGSSATSSAGATAGPGQPPSSAPASGNVQGSGKPRGEAPPAGDDEPGRFSYRCTSLDASPEVQLSSLAEVWAATNYTRLDSCEVAFAADGPFEPTPREAEAISTAGAQGGTADDALATMLDVLRLCTRISDETGPGGFAEAGRGPLLAAAEFCPDAPQGKILAAWAEGGRVGDGSYVAGEDVEPGELQLVKPSDAGGGCTWSVTAADGSVVASGSLIEAGTTVEVQPGQKFTSDKCGIWGKMY</sequence>
<reference evidence="3 4" key="1">
    <citation type="journal article" date="2024" name="Appl. Microbiol. Biotechnol.">
        <title>Biosynthetic gene clusters with biotechnological applications in novel Antarctic isolates from Actinomycetota.</title>
        <authorList>
            <person name="Bruna P."/>
            <person name="Nunez-Montero K."/>
            <person name="Contreras M.J."/>
            <person name="Leal K."/>
            <person name="Garcia M."/>
            <person name="Abanto M."/>
            <person name="Barrientos L."/>
        </authorList>
    </citation>
    <scope>NUCLEOTIDE SEQUENCE [LARGE SCALE GENOMIC DNA]</scope>
    <source>
        <strain evidence="3 4">Se16.17</strain>
    </source>
</reference>
<gene>
    <name evidence="3" type="ORF">V3C41_15670</name>
</gene>
<evidence type="ECO:0000256" key="1">
    <source>
        <dbReference type="SAM" id="MobiDB-lite"/>
    </source>
</evidence>
<dbReference type="PROSITE" id="PS51257">
    <property type="entry name" value="PROKAR_LIPOPROTEIN"/>
    <property type="match status" value="1"/>
</dbReference>
<proteinExistence type="predicted"/>
<dbReference type="EMBL" id="JBBMFV010000004">
    <property type="protein sequence ID" value="MEO3942515.1"/>
    <property type="molecule type" value="Genomic_DNA"/>
</dbReference>
<evidence type="ECO:0000313" key="4">
    <source>
        <dbReference type="Proteomes" id="UP001448614"/>
    </source>
</evidence>
<dbReference type="Proteomes" id="UP001448614">
    <property type="component" value="Unassembled WGS sequence"/>
</dbReference>
<organism evidence="3 4">
    <name type="scientific">Paenarthrobacter nicotinovorans</name>
    <name type="common">Arthrobacter nicotinovorans</name>
    <dbReference type="NCBI Taxonomy" id="29320"/>
    <lineage>
        <taxon>Bacteria</taxon>
        <taxon>Bacillati</taxon>
        <taxon>Actinomycetota</taxon>
        <taxon>Actinomycetes</taxon>
        <taxon>Micrococcales</taxon>
        <taxon>Micrococcaceae</taxon>
        <taxon>Paenarthrobacter</taxon>
    </lineage>
</organism>